<evidence type="ECO:0008006" key="5">
    <source>
        <dbReference type="Google" id="ProtNLM"/>
    </source>
</evidence>
<evidence type="ECO:0000313" key="4">
    <source>
        <dbReference type="Proteomes" id="UP000467379"/>
    </source>
</evidence>
<dbReference type="EMBL" id="MVHM01000009">
    <property type="protein sequence ID" value="ORA36689.1"/>
    <property type="molecule type" value="Genomic_DNA"/>
</dbReference>
<reference evidence="1 4" key="2">
    <citation type="journal article" date="2019" name="Emerg. Microbes Infect.">
        <title>Comprehensive subspecies identification of 175 nontuberculous mycobacteria species based on 7547 genomic profiles.</title>
        <authorList>
            <person name="Matsumoto Y."/>
            <person name="Kinjo T."/>
            <person name="Motooka D."/>
            <person name="Nabeya D."/>
            <person name="Jung N."/>
            <person name="Uechi K."/>
            <person name="Horii T."/>
            <person name="Iida T."/>
            <person name="Fujita J."/>
            <person name="Nakamura S."/>
        </authorList>
    </citation>
    <scope>NUCLEOTIDE SEQUENCE [LARGE SCALE GENOMIC DNA]</scope>
    <source>
        <strain evidence="1 4">JCM 12687</strain>
    </source>
</reference>
<evidence type="ECO:0000313" key="1">
    <source>
        <dbReference type="EMBL" id="BBZ11354.1"/>
    </source>
</evidence>
<accession>A0A7I7W165</accession>
<dbReference type="EMBL" id="AP022606">
    <property type="protein sequence ID" value="BBZ11354.1"/>
    <property type="molecule type" value="Genomic_DNA"/>
</dbReference>
<evidence type="ECO:0000313" key="2">
    <source>
        <dbReference type="EMBL" id="ORA36689.1"/>
    </source>
</evidence>
<dbReference type="SUPFAM" id="SSF54909">
    <property type="entry name" value="Dimeric alpha+beta barrel"/>
    <property type="match status" value="1"/>
</dbReference>
<protein>
    <recommendedName>
        <fullName evidence="5">EthD domain-containing protein</fullName>
    </recommendedName>
</protein>
<sequence>MTPTPSITPTKTLSGIYPVRFRADLPREVADDYWTTPHAELVKRGGHICEYNQYHFSATDHGYWPATPTVGTHPTDLFRWDGVTEVRLRNYAEMARAAYGMLGTIFHDEQNVFDNVLGHICGPGGGTRWTNHHEPAVAHRTVLLLRRRRGVPLRKFRAFVHRRFGQTLHDVGALDVRSYSFLPLTGIAHRTPGLSHTYPPGHRHDGAIVFGLPSRDDVNDLLARPELKAIVDEQSETLTAVHAYAVDRTVPVIKEPR</sequence>
<dbReference type="Proteomes" id="UP000467379">
    <property type="component" value="Chromosome"/>
</dbReference>
<organism evidence="2 3">
    <name type="scientific">Mycobacterium branderi</name>
    <dbReference type="NCBI Taxonomy" id="43348"/>
    <lineage>
        <taxon>Bacteria</taxon>
        <taxon>Bacillati</taxon>
        <taxon>Actinomycetota</taxon>
        <taxon>Actinomycetes</taxon>
        <taxon>Mycobacteriales</taxon>
        <taxon>Mycobacteriaceae</taxon>
        <taxon>Mycobacterium</taxon>
    </lineage>
</organism>
<keyword evidence="4" id="KW-1185">Reference proteome</keyword>
<name>A0A7I7W165_9MYCO</name>
<gene>
    <name evidence="2" type="ORF">BST20_15420</name>
    <name evidence="1" type="ORF">MBRA_15490</name>
</gene>
<reference evidence="1" key="3">
    <citation type="submission" date="2020-02" db="EMBL/GenBank/DDBJ databases">
        <authorList>
            <person name="Matsumoto Y."/>
            <person name="Motooka D."/>
            <person name="Nakamura S."/>
        </authorList>
    </citation>
    <scope>NUCLEOTIDE SEQUENCE</scope>
    <source>
        <strain evidence="1">JCM 12687</strain>
    </source>
</reference>
<reference evidence="2 3" key="1">
    <citation type="submission" date="2016-12" db="EMBL/GenBank/DDBJ databases">
        <title>The new phylogeny of genus Mycobacterium.</title>
        <authorList>
            <person name="Tortoli E."/>
            <person name="Trovato A."/>
            <person name="Cirillo D.M."/>
        </authorList>
    </citation>
    <scope>NUCLEOTIDE SEQUENCE [LARGE SCALE GENOMIC DNA]</scope>
    <source>
        <strain evidence="2 3">DSM 44624</strain>
    </source>
</reference>
<dbReference type="InterPro" id="IPR011008">
    <property type="entry name" value="Dimeric_a/b-barrel"/>
</dbReference>
<dbReference type="Gene3D" id="3.30.70.100">
    <property type="match status" value="1"/>
</dbReference>
<proteinExistence type="predicted"/>
<dbReference type="RefSeq" id="WP_083132264.1">
    <property type="nucleotide sequence ID" value="NZ_AP022606.1"/>
</dbReference>
<dbReference type="AlphaFoldDB" id="A0A7I7W165"/>
<evidence type="ECO:0000313" key="3">
    <source>
        <dbReference type="Proteomes" id="UP000192441"/>
    </source>
</evidence>
<dbReference type="Proteomes" id="UP000192441">
    <property type="component" value="Unassembled WGS sequence"/>
</dbReference>
<dbReference type="OrthoDB" id="1490643at2"/>